<keyword evidence="3" id="KW-1185">Reference proteome</keyword>
<evidence type="ECO:0000313" key="3">
    <source>
        <dbReference type="Proteomes" id="UP001519460"/>
    </source>
</evidence>
<evidence type="ECO:0000313" key="2">
    <source>
        <dbReference type="EMBL" id="KAK7498432.1"/>
    </source>
</evidence>
<protein>
    <submittedName>
        <fullName evidence="2">Uncharacterized protein</fullName>
    </submittedName>
</protein>
<comment type="caution">
    <text evidence="2">The sequence shown here is derived from an EMBL/GenBank/DDBJ whole genome shotgun (WGS) entry which is preliminary data.</text>
</comment>
<organism evidence="2 3">
    <name type="scientific">Batillaria attramentaria</name>
    <dbReference type="NCBI Taxonomy" id="370345"/>
    <lineage>
        <taxon>Eukaryota</taxon>
        <taxon>Metazoa</taxon>
        <taxon>Spiralia</taxon>
        <taxon>Lophotrochozoa</taxon>
        <taxon>Mollusca</taxon>
        <taxon>Gastropoda</taxon>
        <taxon>Caenogastropoda</taxon>
        <taxon>Sorbeoconcha</taxon>
        <taxon>Cerithioidea</taxon>
        <taxon>Batillariidae</taxon>
        <taxon>Batillaria</taxon>
    </lineage>
</organism>
<feature type="signal peptide" evidence="1">
    <location>
        <begin position="1"/>
        <end position="16"/>
    </location>
</feature>
<gene>
    <name evidence="2" type="ORF">BaRGS_00010386</name>
</gene>
<proteinExistence type="predicted"/>
<dbReference type="EMBL" id="JACVVK020000051">
    <property type="protein sequence ID" value="KAK7498432.1"/>
    <property type="molecule type" value="Genomic_DNA"/>
</dbReference>
<evidence type="ECO:0000256" key="1">
    <source>
        <dbReference type="SAM" id="SignalP"/>
    </source>
</evidence>
<accession>A0ABD0LHB4</accession>
<name>A0ABD0LHB4_9CAEN</name>
<dbReference type="Proteomes" id="UP001519460">
    <property type="component" value="Unassembled WGS sequence"/>
</dbReference>
<keyword evidence="1" id="KW-0732">Signal</keyword>
<feature type="chain" id="PRO_5044755202" evidence="1">
    <location>
        <begin position="17"/>
        <end position="142"/>
    </location>
</feature>
<dbReference type="AlphaFoldDB" id="A0ABD0LHB4"/>
<reference evidence="2 3" key="1">
    <citation type="journal article" date="2023" name="Sci. Data">
        <title>Genome assembly of the Korean intertidal mud-creeper Batillaria attramentaria.</title>
        <authorList>
            <person name="Patra A.K."/>
            <person name="Ho P.T."/>
            <person name="Jun S."/>
            <person name="Lee S.J."/>
            <person name="Kim Y."/>
            <person name="Won Y.J."/>
        </authorList>
    </citation>
    <scope>NUCLEOTIDE SEQUENCE [LARGE SCALE GENOMIC DNA]</scope>
    <source>
        <strain evidence="2">Wonlab-2016</strain>
    </source>
</reference>
<sequence length="142" mass="15745">MFIALLAVRLFPELEANKLARGCAFGKGGNATTSPAFLTCGWVSMQLSRPVGSGRQRLVMPTRFLWCRRSGGCWQQSTKPDGVTGRQGTGRTGAVRPSLCRVKKRYFSWFGFRQKDQTTADAVTTGKVLATDRVRRVPCGRW</sequence>